<name>A0A6I6JS22_9BACT</name>
<dbReference type="Proteomes" id="UP000428260">
    <property type="component" value="Chromosome"/>
</dbReference>
<sequence length="174" mass="19014">MRNFIQRNLKSLNGVLAIIFGLVAIFLPGITLAALGVYFALTILVGGISLVAGAIRLKKHNPTWYFLLPEGIIGLLLGILILSRPEVVATFFVAIMGIWALIIGVILIVSFFRNRNASFSKTIMLLVGILSVITGGIIIFNPFESTRMITVMIGIYALIYGLFSIINASRFKLN</sequence>
<keyword evidence="1" id="KW-0812">Transmembrane</keyword>
<reference evidence="2 3" key="1">
    <citation type="submission" date="2019-11" db="EMBL/GenBank/DDBJ databases">
        <authorList>
            <person name="Zheng R.K."/>
            <person name="Sun C.M."/>
        </authorList>
    </citation>
    <scope>NUCLEOTIDE SEQUENCE [LARGE SCALE GENOMIC DNA]</scope>
    <source>
        <strain evidence="2 3">WC007</strain>
    </source>
</reference>
<dbReference type="RefSeq" id="WP_158863598.1">
    <property type="nucleotide sequence ID" value="NZ_CP046401.1"/>
</dbReference>
<dbReference type="PANTHER" id="PTHR34989:SF1">
    <property type="entry name" value="PROTEIN HDED"/>
    <property type="match status" value="1"/>
</dbReference>
<evidence type="ECO:0008006" key="4">
    <source>
        <dbReference type="Google" id="ProtNLM"/>
    </source>
</evidence>
<feature type="transmembrane region" description="Helical" evidence="1">
    <location>
        <begin position="123"/>
        <end position="143"/>
    </location>
</feature>
<evidence type="ECO:0000313" key="2">
    <source>
        <dbReference type="EMBL" id="QGY42952.1"/>
    </source>
</evidence>
<gene>
    <name evidence="2" type="ORF">GM418_04550</name>
</gene>
<feature type="transmembrane region" description="Helical" evidence="1">
    <location>
        <begin position="12"/>
        <end position="31"/>
    </location>
</feature>
<evidence type="ECO:0000256" key="1">
    <source>
        <dbReference type="SAM" id="Phobius"/>
    </source>
</evidence>
<dbReference type="AlphaFoldDB" id="A0A6I6JS22"/>
<dbReference type="InterPro" id="IPR005325">
    <property type="entry name" value="DUF308_memb"/>
</dbReference>
<evidence type="ECO:0000313" key="3">
    <source>
        <dbReference type="Proteomes" id="UP000428260"/>
    </source>
</evidence>
<dbReference type="InterPro" id="IPR052712">
    <property type="entry name" value="Acid_resist_chaperone_HdeD"/>
</dbReference>
<feature type="transmembrane region" description="Helical" evidence="1">
    <location>
        <begin position="149"/>
        <end position="168"/>
    </location>
</feature>
<organism evidence="2 3">
    <name type="scientific">Maribellus comscasis</name>
    <dbReference type="NCBI Taxonomy" id="2681766"/>
    <lineage>
        <taxon>Bacteria</taxon>
        <taxon>Pseudomonadati</taxon>
        <taxon>Bacteroidota</taxon>
        <taxon>Bacteroidia</taxon>
        <taxon>Marinilabiliales</taxon>
        <taxon>Prolixibacteraceae</taxon>
        <taxon>Maribellus</taxon>
    </lineage>
</organism>
<keyword evidence="1" id="KW-1133">Transmembrane helix</keyword>
<dbReference type="GO" id="GO:0005886">
    <property type="term" value="C:plasma membrane"/>
    <property type="evidence" value="ECO:0007669"/>
    <property type="project" value="TreeGrafter"/>
</dbReference>
<dbReference type="Pfam" id="PF03729">
    <property type="entry name" value="DUF308"/>
    <property type="match status" value="2"/>
</dbReference>
<keyword evidence="3" id="KW-1185">Reference proteome</keyword>
<dbReference type="EMBL" id="CP046401">
    <property type="protein sequence ID" value="QGY42952.1"/>
    <property type="molecule type" value="Genomic_DNA"/>
</dbReference>
<dbReference type="KEGG" id="mcos:GM418_04550"/>
<feature type="transmembrane region" description="Helical" evidence="1">
    <location>
        <begin position="37"/>
        <end position="57"/>
    </location>
</feature>
<keyword evidence="1" id="KW-0472">Membrane</keyword>
<dbReference type="PANTHER" id="PTHR34989">
    <property type="entry name" value="PROTEIN HDED"/>
    <property type="match status" value="1"/>
</dbReference>
<protein>
    <recommendedName>
        <fullName evidence="4">HdeD family acid-resistance protein</fullName>
    </recommendedName>
</protein>
<feature type="transmembrane region" description="Helical" evidence="1">
    <location>
        <begin position="88"/>
        <end position="111"/>
    </location>
</feature>
<feature type="transmembrane region" description="Helical" evidence="1">
    <location>
        <begin position="64"/>
        <end position="82"/>
    </location>
</feature>
<accession>A0A6I6JS22</accession>
<proteinExistence type="predicted"/>